<dbReference type="CDD" id="cd16010">
    <property type="entry name" value="iPGM"/>
    <property type="match status" value="1"/>
</dbReference>
<evidence type="ECO:0000313" key="13">
    <source>
        <dbReference type="Proteomes" id="UP001252270"/>
    </source>
</evidence>
<dbReference type="SUPFAM" id="SSF64158">
    <property type="entry name" value="2,3-Bisphosphoglycerate-independent phosphoglycerate mutase, substrate-binding domain"/>
    <property type="match status" value="1"/>
</dbReference>
<feature type="domain" description="Metalloenzyme" evidence="10">
    <location>
        <begin position="12"/>
        <end position="508"/>
    </location>
</feature>
<comment type="caution">
    <text evidence="12">The sequence shown here is derived from an EMBL/GenBank/DDBJ whole genome shotgun (WGS) entry which is preliminary data.</text>
</comment>
<feature type="binding site" evidence="8">
    <location>
        <position position="69"/>
    </location>
    <ligand>
        <name>Mn(2+)</name>
        <dbReference type="ChEBI" id="CHEBI:29035"/>
        <label>2</label>
    </ligand>
</feature>
<sequence length="528" mass="57071">MTNSASPRTPRPVALIILDGYGHNPDSAHNAVLAARTPVMDRLHREHPATLIHTDGRHVGLPDGQMGNSEVGHMNLGAGRVVYQDFTRITKAIEDGDLDTIAALTAPIDAAVAEGRAVHLLGLLSPGGVHSHEEHFIAMAELAARRGARRIYVHGFLDGRDMPPKSALASIERANERLSELVGADNGFVASIIGRYYAMDRDNRWERVEKAYRLLTEGVGEFEAVSAEEGLRSAYERGETDEFVAATSVRPTGTPVVVEEGDAAIFMNFRADRARELTRAFVEDAFSGFQRRVCPRLAGDGLVMLTQYAADIPAPAAFPPNELTNTLGEVMEKRGLTQLRIAETEKYAHVTFFFSGGREAEYQGETRVLVPSPQDVKTYDEKPEMSAVEVTDKLVAAIESGEHDLIVCNYANGDMVGHTGDFDAAVKAIEAVDSCVGRVVAAIEKAGGACLVTADHGNAEQMVNPETGNPQTAHTTFEVPLIYVGQRPARLLEDGSLCDIAPTLLAMMDQPVPEEMTGRVLVDFDAAS</sequence>
<dbReference type="InterPro" id="IPR036646">
    <property type="entry name" value="PGAM_B_sf"/>
</dbReference>
<feature type="active site" description="Phosphoserine intermediate" evidence="8">
    <location>
        <position position="69"/>
    </location>
</feature>
<dbReference type="EC" id="5.4.2.12" evidence="8 9"/>
<dbReference type="PIRSF" id="PIRSF001492">
    <property type="entry name" value="IPGAM"/>
    <property type="match status" value="1"/>
</dbReference>
<dbReference type="InterPro" id="IPR005995">
    <property type="entry name" value="Pgm_bpd_ind"/>
</dbReference>
<feature type="binding site" evidence="8">
    <location>
        <position position="418"/>
    </location>
    <ligand>
        <name>Mn(2+)</name>
        <dbReference type="ChEBI" id="CHEBI:29035"/>
        <label>1</label>
    </ligand>
</feature>
<evidence type="ECO:0000256" key="7">
    <source>
        <dbReference type="ARBA" id="ARBA00023235"/>
    </source>
</evidence>
<keyword evidence="4 8" id="KW-0479">Metal-binding</keyword>
<evidence type="ECO:0000259" key="10">
    <source>
        <dbReference type="Pfam" id="PF01676"/>
    </source>
</evidence>
<dbReference type="SUPFAM" id="SSF53649">
    <property type="entry name" value="Alkaline phosphatase-like"/>
    <property type="match status" value="1"/>
</dbReference>
<feature type="binding site" evidence="8">
    <location>
        <position position="414"/>
    </location>
    <ligand>
        <name>Mn(2+)</name>
        <dbReference type="ChEBI" id="CHEBI:29035"/>
        <label>1</label>
    </ligand>
</feature>
<keyword evidence="7 8" id="KW-0413">Isomerase</keyword>
<evidence type="ECO:0000256" key="8">
    <source>
        <dbReference type="HAMAP-Rule" id="MF_01038"/>
    </source>
</evidence>
<evidence type="ECO:0000256" key="6">
    <source>
        <dbReference type="ARBA" id="ARBA00023211"/>
    </source>
</evidence>
<evidence type="ECO:0000256" key="2">
    <source>
        <dbReference type="ARBA" id="ARBA00004798"/>
    </source>
</evidence>
<dbReference type="Gene3D" id="3.40.720.10">
    <property type="entry name" value="Alkaline Phosphatase, subunit A"/>
    <property type="match status" value="1"/>
</dbReference>
<evidence type="ECO:0000256" key="5">
    <source>
        <dbReference type="ARBA" id="ARBA00023152"/>
    </source>
</evidence>
<feature type="binding site" evidence="8">
    <location>
        <position position="19"/>
    </location>
    <ligand>
        <name>Mn(2+)</name>
        <dbReference type="ChEBI" id="CHEBI:29035"/>
        <label>2</label>
    </ligand>
</feature>
<dbReference type="GO" id="GO:0004619">
    <property type="term" value="F:phosphoglycerate mutase activity"/>
    <property type="evidence" value="ECO:0007669"/>
    <property type="project" value="UniProtKB-EC"/>
</dbReference>
<feature type="binding site" evidence="8">
    <location>
        <position position="456"/>
    </location>
    <ligand>
        <name>Mn(2+)</name>
        <dbReference type="ChEBI" id="CHEBI:29035"/>
        <label>2</label>
    </ligand>
</feature>
<organism evidence="12 13">
    <name type="scientific">Halomonas mongoliensis</name>
    <dbReference type="NCBI Taxonomy" id="321265"/>
    <lineage>
        <taxon>Bacteria</taxon>
        <taxon>Pseudomonadati</taxon>
        <taxon>Pseudomonadota</taxon>
        <taxon>Gammaproteobacteria</taxon>
        <taxon>Oceanospirillales</taxon>
        <taxon>Halomonadaceae</taxon>
        <taxon>Halomonas</taxon>
    </lineage>
</organism>
<dbReference type="Proteomes" id="UP001252270">
    <property type="component" value="Unassembled WGS sequence"/>
</dbReference>
<keyword evidence="13" id="KW-1185">Reference proteome</keyword>
<dbReference type="Gene3D" id="3.40.1450.10">
    <property type="entry name" value="BPG-independent phosphoglycerate mutase, domain B"/>
    <property type="match status" value="1"/>
</dbReference>
<feature type="binding site" evidence="8">
    <location>
        <begin position="270"/>
        <end position="273"/>
    </location>
    <ligand>
        <name>substrate</name>
    </ligand>
</feature>
<dbReference type="InterPro" id="IPR011258">
    <property type="entry name" value="BPG-indep_PGM_N"/>
</dbReference>
<evidence type="ECO:0000259" key="11">
    <source>
        <dbReference type="Pfam" id="PF06415"/>
    </source>
</evidence>
<feature type="domain" description="BPG-independent PGAM N-terminal" evidence="11">
    <location>
        <begin position="89"/>
        <end position="309"/>
    </location>
</feature>
<evidence type="ECO:0000256" key="1">
    <source>
        <dbReference type="ARBA" id="ARBA00000370"/>
    </source>
</evidence>
<dbReference type="Pfam" id="PF01676">
    <property type="entry name" value="Metalloenzyme"/>
    <property type="match status" value="1"/>
</dbReference>
<feature type="binding site" evidence="8">
    <location>
        <position position="201"/>
    </location>
    <ligand>
        <name>substrate</name>
    </ligand>
</feature>
<dbReference type="NCBIfam" id="TIGR01307">
    <property type="entry name" value="pgm_bpd_ind"/>
    <property type="match status" value="1"/>
</dbReference>
<keyword evidence="6 8" id="KW-0464">Manganese</keyword>
<dbReference type="HAMAP" id="MF_01038">
    <property type="entry name" value="GpmI"/>
    <property type="match status" value="1"/>
</dbReference>
<proteinExistence type="inferred from homology"/>
<evidence type="ECO:0000256" key="9">
    <source>
        <dbReference type="NCBIfam" id="TIGR01307"/>
    </source>
</evidence>
<gene>
    <name evidence="8 12" type="primary">gpmI</name>
    <name evidence="12" type="ORF">QC820_12520</name>
</gene>
<comment type="subunit">
    <text evidence="8">Monomer.</text>
</comment>
<dbReference type="PANTHER" id="PTHR31637:SF0">
    <property type="entry name" value="2,3-BISPHOSPHOGLYCERATE-INDEPENDENT PHOSPHOGLYCERATE MUTASE"/>
    <property type="match status" value="1"/>
</dbReference>
<keyword evidence="5 8" id="KW-0324">Glycolysis</keyword>
<accession>A0ABU1GP75</accession>
<comment type="pathway">
    <text evidence="2 8">Carbohydrate degradation; glycolysis; pyruvate from D-glyceraldehyde 3-phosphate: step 3/5.</text>
</comment>
<dbReference type="InterPro" id="IPR006124">
    <property type="entry name" value="Metalloenzyme"/>
</dbReference>
<evidence type="ECO:0000256" key="4">
    <source>
        <dbReference type="ARBA" id="ARBA00022723"/>
    </source>
</evidence>
<comment type="function">
    <text evidence="8">Catalyzes the interconversion of 2-phosphoglycerate and 3-phosphoglycerate.</text>
</comment>
<feature type="binding site" evidence="8">
    <location>
        <begin position="160"/>
        <end position="161"/>
    </location>
    <ligand>
        <name>substrate</name>
    </ligand>
</feature>
<feature type="binding site" evidence="8">
    <location>
        <position position="346"/>
    </location>
    <ligand>
        <name>substrate</name>
    </ligand>
</feature>
<feature type="binding site" evidence="8">
    <location>
        <position position="130"/>
    </location>
    <ligand>
        <name>substrate</name>
    </ligand>
</feature>
<dbReference type="EMBL" id="JARWAL010000011">
    <property type="protein sequence ID" value="MDR5893635.1"/>
    <property type="molecule type" value="Genomic_DNA"/>
</dbReference>
<protein>
    <recommendedName>
        <fullName evidence="8 9">2,3-bisphosphoglycerate-independent phosphoglycerate mutase</fullName>
        <shortName evidence="8">BPG-independent PGAM</shortName>
        <shortName evidence="8">Phosphoglyceromutase</shortName>
        <shortName evidence="8">iPGM</shortName>
        <ecNumber evidence="8 9">5.4.2.12</ecNumber>
    </recommendedName>
</protein>
<evidence type="ECO:0000256" key="3">
    <source>
        <dbReference type="ARBA" id="ARBA00008819"/>
    </source>
</evidence>
<dbReference type="InterPro" id="IPR017850">
    <property type="entry name" value="Alkaline_phosphatase_core_sf"/>
</dbReference>
<dbReference type="PANTHER" id="PTHR31637">
    <property type="entry name" value="2,3-BISPHOSPHOGLYCERATE-INDEPENDENT PHOSPHOGLYCERATE MUTASE"/>
    <property type="match status" value="1"/>
</dbReference>
<evidence type="ECO:0000313" key="12">
    <source>
        <dbReference type="EMBL" id="MDR5893635.1"/>
    </source>
</evidence>
<comment type="catalytic activity">
    <reaction evidence="1 8">
        <text>(2R)-2-phosphoglycerate = (2R)-3-phosphoglycerate</text>
        <dbReference type="Rhea" id="RHEA:15901"/>
        <dbReference type="ChEBI" id="CHEBI:58272"/>
        <dbReference type="ChEBI" id="CHEBI:58289"/>
        <dbReference type="EC" id="5.4.2.12"/>
    </reaction>
</comment>
<name>A0ABU1GP75_9GAMM</name>
<comment type="cofactor">
    <cofactor evidence="8">
        <name>Mn(2+)</name>
        <dbReference type="ChEBI" id="CHEBI:29035"/>
    </cofactor>
    <text evidence="8">Binds 2 manganese ions per subunit.</text>
</comment>
<feature type="binding site" evidence="8">
    <location>
        <position position="195"/>
    </location>
    <ligand>
        <name>substrate</name>
    </ligand>
</feature>
<reference evidence="12 13" key="1">
    <citation type="submission" date="2023-04" db="EMBL/GenBank/DDBJ databases">
        <title>A long-awaited taxogenomic arrangement of the family Halomonadaceae.</title>
        <authorList>
            <person name="De La Haba R."/>
            <person name="Chuvochina M."/>
            <person name="Wittouck S."/>
            <person name="Arahal D.R."/>
            <person name="Sanchez-Porro C."/>
            <person name="Hugenholtz P."/>
            <person name="Ventosa A."/>
        </authorList>
    </citation>
    <scope>NUCLEOTIDE SEQUENCE [LARGE SCALE GENOMIC DNA]</scope>
    <source>
        <strain evidence="12 13">DSM 17332</strain>
    </source>
</reference>
<feature type="binding site" evidence="8">
    <location>
        <position position="474"/>
    </location>
    <ligand>
        <name>Mn(2+)</name>
        <dbReference type="ChEBI" id="CHEBI:29035"/>
        <label>1</label>
    </ligand>
</feature>
<dbReference type="RefSeq" id="WP_309637198.1">
    <property type="nucleotide sequence ID" value="NZ_JARWAL010000011.1"/>
</dbReference>
<dbReference type="Pfam" id="PF06415">
    <property type="entry name" value="iPGM_N"/>
    <property type="match status" value="1"/>
</dbReference>
<feature type="binding site" evidence="8">
    <location>
        <position position="455"/>
    </location>
    <ligand>
        <name>Mn(2+)</name>
        <dbReference type="ChEBI" id="CHEBI:29035"/>
        <label>2</label>
    </ligand>
</feature>
<comment type="similarity">
    <text evidence="3 8">Belongs to the BPG-independent phosphoglycerate mutase family.</text>
</comment>